<dbReference type="GO" id="GO:0006515">
    <property type="term" value="P:protein quality control for misfolded or incompletely synthesized proteins"/>
    <property type="evidence" value="ECO:0007669"/>
    <property type="project" value="UniProtKB-UniRule"/>
</dbReference>
<comment type="function">
    <text evidence="7">Catalyzes the release of premature peptidyl moieties from peptidyl-tRNA molecules trapped in stalled 50S ribosomal subunits, and thus maintains levels of free tRNAs and 50S ribosomes.</text>
</comment>
<keyword evidence="3 7" id="KW-0378">Hydrolase</keyword>
<evidence type="ECO:0000313" key="10">
    <source>
        <dbReference type="EMBL" id="SFJ34887.1"/>
    </source>
</evidence>
<evidence type="ECO:0000256" key="7">
    <source>
        <dbReference type="HAMAP-Rule" id="MF_00083"/>
    </source>
</evidence>
<evidence type="ECO:0000256" key="5">
    <source>
        <dbReference type="ARBA" id="ARBA00038063"/>
    </source>
</evidence>
<gene>
    <name evidence="7" type="primary">pth</name>
    <name evidence="10" type="ORF">SAMN04488082_102383</name>
</gene>
<comment type="subunit">
    <text evidence="7">Monomer.</text>
</comment>
<evidence type="ECO:0000256" key="9">
    <source>
        <dbReference type="RuleBase" id="RU004320"/>
    </source>
</evidence>
<dbReference type="InterPro" id="IPR036416">
    <property type="entry name" value="Pept_tRNA_hydro_sf"/>
</dbReference>
<dbReference type="Gene3D" id="3.40.50.1470">
    <property type="entry name" value="Peptidyl-tRNA hydrolase"/>
    <property type="match status" value="1"/>
</dbReference>
<dbReference type="STRING" id="52560.SAMN04488082_102383"/>
<sequence length="198" mass="21806">MTYDGLIVGLGNPGTKYARTRHNFGFMLADHLLEYWAGQTGTVCTARSARLNAQLWEVNEDYGARRWIVVKPLTFMNLSGQVVGELSRKNGIPADRILVAHDELDLSLGTVRLKFSGGLAGHNGLKSVAAHLGTRDFARIRLGIGRPEGSEAMADYVLRSFLPAEWELVAETLDIARDAVVHYCREGLTAATSRLHTR</sequence>
<feature type="binding site" evidence="7">
    <location>
        <position position="123"/>
    </location>
    <ligand>
        <name>tRNA</name>
        <dbReference type="ChEBI" id="CHEBI:17843"/>
    </ligand>
</feature>
<comment type="function">
    <text evidence="7">Hydrolyzes ribosome-free peptidyl-tRNAs (with 1 or more amino acids incorporated), which drop off the ribosome during protein synthesis, or as a result of ribosome stalling.</text>
</comment>
<dbReference type="GO" id="GO:0072344">
    <property type="term" value="P:rescue of stalled ribosome"/>
    <property type="evidence" value="ECO:0007669"/>
    <property type="project" value="UniProtKB-UniRule"/>
</dbReference>
<dbReference type="FunFam" id="3.40.50.1470:FF:000001">
    <property type="entry name" value="Peptidyl-tRNA hydrolase"/>
    <property type="match status" value="1"/>
</dbReference>
<keyword evidence="7" id="KW-0963">Cytoplasm</keyword>
<dbReference type="PROSITE" id="PS01196">
    <property type="entry name" value="PEPT_TRNA_HYDROL_2"/>
    <property type="match status" value="1"/>
</dbReference>
<dbReference type="HAMAP" id="MF_00083">
    <property type="entry name" value="Pept_tRNA_hydro_bact"/>
    <property type="match status" value="1"/>
</dbReference>
<dbReference type="NCBIfam" id="TIGR00447">
    <property type="entry name" value="pth"/>
    <property type="match status" value="1"/>
</dbReference>
<comment type="subcellular location">
    <subcellularLocation>
        <location evidence="7">Cytoplasm</location>
    </subcellularLocation>
</comment>
<keyword evidence="4 7" id="KW-0694">RNA-binding</keyword>
<dbReference type="GO" id="GO:0000049">
    <property type="term" value="F:tRNA binding"/>
    <property type="evidence" value="ECO:0007669"/>
    <property type="project" value="UniProtKB-UniRule"/>
</dbReference>
<keyword evidence="11" id="KW-1185">Reference proteome</keyword>
<dbReference type="InterPro" id="IPR018171">
    <property type="entry name" value="Pept_tRNA_hydro_CS"/>
</dbReference>
<evidence type="ECO:0000256" key="2">
    <source>
        <dbReference type="ARBA" id="ARBA00022555"/>
    </source>
</evidence>
<organism evidence="10 11">
    <name type="scientific">Desulfomicrobium apsheronum</name>
    <dbReference type="NCBI Taxonomy" id="52560"/>
    <lineage>
        <taxon>Bacteria</taxon>
        <taxon>Pseudomonadati</taxon>
        <taxon>Thermodesulfobacteriota</taxon>
        <taxon>Desulfovibrionia</taxon>
        <taxon>Desulfovibrionales</taxon>
        <taxon>Desulfomicrobiaceae</taxon>
        <taxon>Desulfomicrobium</taxon>
    </lineage>
</organism>
<name>A0A1I3QP12_9BACT</name>
<dbReference type="SUPFAM" id="SSF53178">
    <property type="entry name" value="Peptidyl-tRNA hydrolase-like"/>
    <property type="match status" value="1"/>
</dbReference>
<dbReference type="Pfam" id="PF01195">
    <property type="entry name" value="Pept_tRNA_hydro"/>
    <property type="match status" value="1"/>
</dbReference>
<feature type="binding site" evidence="7">
    <location>
        <position position="75"/>
    </location>
    <ligand>
        <name>tRNA</name>
        <dbReference type="ChEBI" id="CHEBI:17843"/>
    </ligand>
</feature>
<dbReference type="PROSITE" id="PS01195">
    <property type="entry name" value="PEPT_TRNA_HYDROL_1"/>
    <property type="match status" value="1"/>
</dbReference>
<dbReference type="PANTHER" id="PTHR17224:SF1">
    <property type="entry name" value="PEPTIDYL-TRNA HYDROLASE"/>
    <property type="match status" value="1"/>
</dbReference>
<evidence type="ECO:0000256" key="8">
    <source>
        <dbReference type="RuleBase" id="RU000673"/>
    </source>
</evidence>
<dbReference type="CDD" id="cd00462">
    <property type="entry name" value="PTH"/>
    <property type="match status" value="1"/>
</dbReference>
<accession>A0A1I3QP12</accession>
<dbReference type="EMBL" id="FORX01000002">
    <property type="protein sequence ID" value="SFJ34887.1"/>
    <property type="molecule type" value="Genomic_DNA"/>
</dbReference>
<dbReference type="InterPro" id="IPR001328">
    <property type="entry name" value="Pept_tRNA_hydro"/>
</dbReference>
<feature type="active site" description="Proton acceptor" evidence="7">
    <location>
        <position position="22"/>
    </location>
</feature>
<keyword evidence="2 7" id="KW-0820">tRNA-binding</keyword>
<dbReference type="GO" id="GO:0005737">
    <property type="term" value="C:cytoplasm"/>
    <property type="evidence" value="ECO:0007669"/>
    <property type="project" value="UniProtKB-SubCell"/>
</dbReference>
<dbReference type="Proteomes" id="UP000198635">
    <property type="component" value="Unassembled WGS sequence"/>
</dbReference>
<feature type="site" description="Stabilizes the basic form of H active site to accept a proton" evidence="7">
    <location>
        <position position="102"/>
    </location>
</feature>
<evidence type="ECO:0000256" key="4">
    <source>
        <dbReference type="ARBA" id="ARBA00022884"/>
    </source>
</evidence>
<dbReference type="PANTHER" id="PTHR17224">
    <property type="entry name" value="PEPTIDYL-TRNA HYDROLASE"/>
    <property type="match status" value="1"/>
</dbReference>
<feature type="binding site" evidence="7">
    <location>
        <position position="77"/>
    </location>
    <ligand>
        <name>tRNA</name>
        <dbReference type="ChEBI" id="CHEBI:17843"/>
    </ligand>
</feature>
<dbReference type="EC" id="3.1.1.29" evidence="1 7"/>
<protein>
    <recommendedName>
        <fullName evidence="6 7">Peptidyl-tRNA hydrolase</fullName>
        <shortName evidence="7">Pth</shortName>
        <ecNumber evidence="1 7">3.1.1.29</ecNumber>
    </recommendedName>
</protein>
<evidence type="ECO:0000256" key="1">
    <source>
        <dbReference type="ARBA" id="ARBA00013260"/>
    </source>
</evidence>
<dbReference type="AlphaFoldDB" id="A0A1I3QP12"/>
<comment type="catalytic activity">
    <reaction evidence="7 8">
        <text>an N-acyl-L-alpha-aminoacyl-tRNA + H2O = an N-acyl-L-amino acid + a tRNA + H(+)</text>
        <dbReference type="Rhea" id="RHEA:54448"/>
        <dbReference type="Rhea" id="RHEA-COMP:10123"/>
        <dbReference type="Rhea" id="RHEA-COMP:13883"/>
        <dbReference type="ChEBI" id="CHEBI:15377"/>
        <dbReference type="ChEBI" id="CHEBI:15378"/>
        <dbReference type="ChEBI" id="CHEBI:59874"/>
        <dbReference type="ChEBI" id="CHEBI:78442"/>
        <dbReference type="ChEBI" id="CHEBI:138191"/>
        <dbReference type="EC" id="3.1.1.29"/>
    </reaction>
</comment>
<feature type="site" description="Discriminates between blocked and unblocked aminoacyl-tRNA" evidence="7">
    <location>
        <position position="12"/>
    </location>
</feature>
<evidence type="ECO:0000256" key="3">
    <source>
        <dbReference type="ARBA" id="ARBA00022801"/>
    </source>
</evidence>
<evidence type="ECO:0000313" key="11">
    <source>
        <dbReference type="Proteomes" id="UP000198635"/>
    </source>
</evidence>
<dbReference type="RefSeq" id="WP_092372833.1">
    <property type="nucleotide sequence ID" value="NZ_FORX01000002.1"/>
</dbReference>
<dbReference type="GO" id="GO:0004045">
    <property type="term" value="F:peptidyl-tRNA hydrolase activity"/>
    <property type="evidence" value="ECO:0007669"/>
    <property type="project" value="UniProtKB-UniRule"/>
</dbReference>
<proteinExistence type="inferred from homology"/>
<evidence type="ECO:0000256" key="6">
    <source>
        <dbReference type="ARBA" id="ARBA00050038"/>
    </source>
</evidence>
<comment type="similarity">
    <text evidence="5 7 9">Belongs to the PTH family.</text>
</comment>
<dbReference type="OrthoDB" id="9800507at2"/>
<reference evidence="11" key="1">
    <citation type="submission" date="2016-10" db="EMBL/GenBank/DDBJ databases">
        <authorList>
            <person name="Varghese N."/>
            <person name="Submissions S."/>
        </authorList>
    </citation>
    <scope>NUCLEOTIDE SEQUENCE [LARGE SCALE GENOMIC DNA]</scope>
    <source>
        <strain evidence="11">DSM 5918</strain>
    </source>
</reference>
<feature type="binding site" evidence="7">
    <location>
        <position position="17"/>
    </location>
    <ligand>
        <name>tRNA</name>
        <dbReference type="ChEBI" id="CHEBI:17843"/>
    </ligand>
</feature>